<accession>E2B327</accession>
<dbReference type="InterPro" id="IPR006671">
    <property type="entry name" value="Cyclin_N"/>
</dbReference>
<dbReference type="InterPro" id="IPR036915">
    <property type="entry name" value="Cyclin-like_sf"/>
</dbReference>
<dbReference type="EMBL" id="GL445255">
    <property type="protein sequence ID" value="EFN89913.1"/>
    <property type="molecule type" value="Genomic_DNA"/>
</dbReference>
<keyword evidence="3" id="KW-1185">Reference proteome</keyword>
<dbReference type="SUPFAM" id="SSF47954">
    <property type="entry name" value="Cyclin-like"/>
    <property type="match status" value="1"/>
</dbReference>
<evidence type="ECO:0000313" key="3">
    <source>
        <dbReference type="Proteomes" id="UP000008237"/>
    </source>
</evidence>
<dbReference type="GO" id="GO:0016538">
    <property type="term" value="F:cyclin-dependent protein serine/threonine kinase regulator activity"/>
    <property type="evidence" value="ECO:0007669"/>
    <property type="project" value="InterPro"/>
</dbReference>
<protein>
    <recommendedName>
        <fullName evidence="1">Cyclin N-terminal domain-containing protein</fullName>
    </recommendedName>
</protein>
<dbReference type="Proteomes" id="UP000008237">
    <property type="component" value="Unassembled WGS sequence"/>
</dbReference>
<organism evidence="3">
    <name type="scientific">Harpegnathos saltator</name>
    <name type="common">Jerdon's jumping ant</name>
    <dbReference type="NCBI Taxonomy" id="610380"/>
    <lineage>
        <taxon>Eukaryota</taxon>
        <taxon>Metazoa</taxon>
        <taxon>Ecdysozoa</taxon>
        <taxon>Arthropoda</taxon>
        <taxon>Hexapoda</taxon>
        <taxon>Insecta</taxon>
        <taxon>Pterygota</taxon>
        <taxon>Neoptera</taxon>
        <taxon>Endopterygota</taxon>
        <taxon>Hymenoptera</taxon>
        <taxon>Apocrita</taxon>
        <taxon>Aculeata</taxon>
        <taxon>Formicoidea</taxon>
        <taxon>Formicidae</taxon>
        <taxon>Ponerinae</taxon>
        <taxon>Ponerini</taxon>
        <taxon>Harpegnathos</taxon>
    </lineage>
</organism>
<evidence type="ECO:0000313" key="2">
    <source>
        <dbReference type="EMBL" id="EFN89913.1"/>
    </source>
</evidence>
<name>E2B327_HARSA</name>
<dbReference type="Gene3D" id="1.10.472.10">
    <property type="entry name" value="Cyclin-like"/>
    <property type="match status" value="2"/>
</dbReference>
<dbReference type="AlphaFoldDB" id="E2B327"/>
<dbReference type="InParanoid" id="E2B327"/>
<dbReference type="GO" id="GO:0044772">
    <property type="term" value="P:mitotic cell cycle phase transition"/>
    <property type="evidence" value="ECO:0007669"/>
    <property type="project" value="InterPro"/>
</dbReference>
<sequence>MSKNFCWTECHKRTISKPNSTEEKENINPSQNAKFVEVDVVPKSSSTTYTVAVRADEARAKCKPKNYIDFGPKSSRCEFNSTRGGEFTNEKSNNLKTDTNDYVNNKKDDILQNITENTAVSYTSNEFVMIPQTAAFSGAQAGTDASMCVCDDNQQFTGEINFNYATFSRSPRRLLLTPTKTHCNYESSIIYQAVKLFDTAVDRITVSTEQIQLLAIACLWIILKRDLANYKVPSATKMLKLAKNVYDKREGCLLIHEKKILSALKFNVRFADPFSLLMYHISSLNQTHRYLNQDEVMRVYFCGSYLIDVSMSDESLCNTSVFVLAITAFELALDFVLASNNMDQTWRQLLGNKETLAIWEEGQISFVKQIMVKLVLQTGNPSKIVYRKYQRSRTCKVSDFIVKSAEKAAENFKHVI</sequence>
<reference evidence="2 3" key="1">
    <citation type="journal article" date="2010" name="Science">
        <title>Genomic comparison of the ants Camponotus floridanus and Harpegnathos saltator.</title>
        <authorList>
            <person name="Bonasio R."/>
            <person name="Zhang G."/>
            <person name="Ye C."/>
            <person name="Mutti N.S."/>
            <person name="Fang X."/>
            <person name="Qin N."/>
            <person name="Donahue G."/>
            <person name="Yang P."/>
            <person name="Li Q."/>
            <person name="Li C."/>
            <person name="Zhang P."/>
            <person name="Huang Z."/>
            <person name="Berger S.L."/>
            <person name="Reinberg D."/>
            <person name="Wang J."/>
            <person name="Liebig J."/>
        </authorList>
    </citation>
    <scope>NUCLEOTIDE SEQUENCE [LARGE SCALE GENOMIC DNA]</scope>
    <source>
        <strain evidence="2 3">R22 G/1</strain>
    </source>
</reference>
<gene>
    <name evidence="2" type="ORF">EAI_00966</name>
</gene>
<proteinExistence type="predicted"/>
<evidence type="ECO:0000259" key="1">
    <source>
        <dbReference type="Pfam" id="PF00134"/>
    </source>
</evidence>
<feature type="domain" description="Cyclin N-terminal" evidence="1">
    <location>
        <begin position="180"/>
        <end position="268"/>
    </location>
</feature>
<dbReference type="Pfam" id="PF00134">
    <property type="entry name" value="Cyclin_N"/>
    <property type="match status" value="1"/>
</dbReference>
<dbReference type="OrthoDB" id="5590282at2759"/>